<feature type="compositionally biased region" description="Polar residues" evidence="1">
    <location>
        <begin position="99"/>
        <end position="114"/>
    </location>
</feature>
<dbReference type="AlphaFoldDB" id="A0A9N7UZS0"/>
<protein>
    <submittedName>
        <fullName evidence="2">Uncharacterized protein</fullName>
    </submittedName>
</protein>
<evidence type="ECO:0000256" key="1">
    <source>
        <dbReference type="SAM" id="MobiDB-lite"/>
    </source>
</evidence>
<dbReference type="Proteomes" id="UP001153269">
    <property type="component" value="Unassembled WGS sequence"/>
</dbReference>
<comment type="caution">
    <text evidence="2">The sequence shown here is derived from an EMBL/GenBank/DDBJ whole genome shotgun (WGS) entry which is preliminary data.</text>
</comment>
<accession>A0A9N7UZS0</accession>
<feature type="compositionally biased region" description="Basic and acidic residues" evidence="1">
    <location>
        <begin position="15"/>
        <end position="30"/>
    </location>
</feature>
<evidence type="ECO:0000313" key="3">
    <source>
        <dbReference type="Proteomes" id="UP001153269"/>
    </source>
</evidence>
<evidence type="ECO:0000313" key="2">
    <source>
        <dbReference type="EMBL" id="CAB1442706.1"/>
    </source>
</evidence>
<sequence length="240" mass="26319">MVPGGRGLMRVCVTEREDGEDGRKEVRVEEKEEGEVMEEMKTQRGMEEGKKQMGHGAADGLRRFLSPHRLFTCGRPKLLEEPANRGEQKPAREPRPHCVTTNHLRGRNASSSRPATLRSADPLTNEPARDVNSRKCLHTVDQPFPVVSVSPVKQQQQIVPGPTRSHQQEHVGNIQARGGACRAAGCQDMMCKFCCGKISVVVYSSSTPESALITKSSGTSSSFQVDVFVFYLYGSSSSSS</sequence>
<keyword evidence="3" id="KW-1185">Reference proteome</keyword>
<feature type="compositionally biased region" description="Basic and acidic residues" evidence="1">
    <location>
        <begin position="81"/>
        <end position="96"/>
    </location>
</feature>
<name>A0A9N7UZS0_PLEPL</name>
<dbReference type="EMBL" id="CADEAL010002902">
    <property type="protein sequence ID" value="CAB1442706.1"/>
    <property type="molecule type" value="Genomic_DNA"/>
</dbReference>
<feature type="region of interest" description="Disordered" evidence="1">
    <location>
        <begin position="15"/>
        <end position="57"/>
    </location>
</feature>
<feature type="compositionally biased region" description="Basic and acidic residues" evidence="1">
    <location>
        <begin position="38"/>
        <end position="51"/>
    </location>
</feature>
<feature type="region of interest" description="Disordered" evidence="1">
    <location>
        <begin position="81"/>
        <end position="129"/>
    </location>
</feature>
<reference evidence="2" key="1">
    <citation type="submission" date="2020-03" db="EMBL/GenBank/DDBJ databases">
        <authorList>
            <person name="Weist P."/>
        </authorList>
    </citation>
    <scope>NUCLEOTIDE SEQUENCE</scope>
</reference>
<gene>
    <name evidence="2" type="ORF">PLEPLA_LOCUS30424</name>
</gene>
<organism evidence="2 3">
    <name type="scientific">Pleuronectes platessa</name>
    <name type="common">European plaice</name>
    <dbReference type="NCBI Taxonomy" id="8262"/>
    <lineage>
        <taxon>Eukaryota</taxon>
        <taxon>Metazoa</taxon>
        <taxon>Chordata</taxon>
        <taxon>Craniata</taxon>
        <taxon>Vertebrata</taxon>
        <taxon>Euteleostomi</taxon>
        <taxon>Actinopterygii</taxon>
        <taxon>Neopterygii</taxon>
        <taxon>Teleostei</taxon>
        <taxon>Neoteleostei</taxon>
        <taxon>Acanthomorphata</taxon>
        <taxon>Carangaria</taxon>
        <taxon>Pleuronectiformes</taxon>
        <taxon>Pleuronectoidei</taxon>
        <taxon>Pleuronectidae</taxon>
        <taxon>Pleuronectes</taxon>
    </lineage>
</organism>
<proteinExistence type="predicted"/>